<keyword evidence="8 10" id="KW-0479">Metal-binding</keyword>
<dbReference type="NCBIfam" id="NF004076">
    <property type="entry name" value="PRK05581.1-4"/>
    <property type="match status" value="1"/>
</dbReference>
<dbReference type="Gene3D" id="3.20.20.70">
    <property type="entry name" value="Aldolase class I"/>
    <property type="match status" value="1"/>
</dbReference>
<dbReference type="PANTHER" id="PTHR11749">
    <property type="entry name" value="RIBULOSE-5-PHOSPHATE-3-EPIMERASE"/>
    <property type="match status" value="1"/>
</dbReference>
<proteinExistence type="inferred from homology"/>
<evidence type="ECO:0000256" key="8">
    <source>
        <dbReference type="ARBA" id="ARBA00022723"/>
    </source>
</evidence>
<dbReference type="NCBIfam" id="TIGR01163">
    <property type="entry name" value="rpe"/>
    <property type="match status" value="1"/>
</dbReference>
<keyword evidence="9 10" id="KW-0413">Isomerase</keyword>
<comment type="cofactor">
    <cofactor evidence="4">
        <name>Zn(2+)</name>
        <dbReference type="ChEBI" id="CHEBI:29105"/>
    </cofactor>
</comment>
<evidence type="ECO:0000313" key="15">
    <source>
        <dbReference type="EMBL" id="SHN55835.1"/>
    </source>
</evidence>
<reference evidence="15 16" key="1">
    <citation type="submission" date="2016-12" db="EMBL/GenBank/DDBJ databases">
        <authorList>
            <person name="Song W.-J."/>
            <person name="Kurnit D.M."/>
        </authorList>
    </citation>
    <scope>NUCLEOTIDE SEQUENCE [LARGE SCALE GENOMIC DNA]</scope>
    <source>
        <strain evidence="15 16">DSM 11393</strain>
    </source>
</reference>
<name>A0A1M7SBK6_9BACT</name>
<gene>
    <name evidence="10" type="primary">rpe</name>
    <name evidence="15" type="ORF">SAMN02745728_00724</name>
</gene>
<evidence type="ECO:0000256" key="9">
    <source>
        <dbReference type="ARBA" id="ARBA00023235"/>
    </source>
</evidence>
<organism evidence="15 16">
    <name type="scientific">Desulfovibrio litoralis DSM 11393</name>
    <dbReference type="NCBI Taxonomy" id="1121455"/>
    <lineage>
        <taxon>Bacteria</taxon>
        <taxon>Pseudomonadati</taxon>
        <taxon>Thermodesulfobacteriota</taxon>
        <taxon>Desulfovibrionia</taxon>
        <taxon>Desulfovibrionales</taxon>
        <taxon>Desulfovibrionaceae</taxon>
        <taxon>Desulfovibrio</taxon>
    </lineage>
</organism>
<protein>
    <recommendedName>
        <fullName evidence="7 10">Ribulose-phosphate 3-epimerase</fullName>
        <ecNumber evidence="7 10">5.1.3.1</ecNumber>
    </recommendedName>
</protein>
<evidence type="ECO:0000256" key="10">
    <source>
        <dbReference type="HAMAP-Rule" id="MF_02227"/>
    </source>
</evidence>
<comment type="cofactor">
    <cofactor evidence="3">
        <name>Co(2+)</name>
        <dbReference type="ChEBI" id="CHEBI:48828"/>
    </cofactor>
</comment>
<comment type="cofactor">
    <cofactor evidence="10 13">
        <name>a divalent metal cation</name>
        <dbReference type="ChEBI" id="CHEBI:60240"/>
    </cofactor>
    <text evidence="10 13">Binds 1 divalent metal cation per subunit.</text>
</comment>
<dbReference type="CDD" id="cd00429">
    <property type="entry name" value="RPE"/>
    <property type="match status" value="1"/>
</dbReference>
<keyword evidence="10 11" id="KW-0119">Carbohydrate metabolism</keyword>
<feature type="binding site" evidence="10 14">
    <location>
        <begin position="140"/>
        <end position="143"/>
    </location>
    <ligand>
        <name>substrate</name>
    </ligand>
</feature>
<comment type="pathway">
    <text evidence="10">Carbohydrate degradation.</text>
</comment>
<feature type="binding site" evidence="10 13">
    <location>
        <position position="173"/>
    </location>
    <ligand>
        <name>a divalent metal cation</name>
        <dbReference type="ChEBI" id="CHEBI:60240"/>
    </ligand>
</feature>
<dbReference type="OrthoDB" id="1645589at2"/>
<dbReference type="PROSITE" id="PS01086">
    <property type="entry name" value="RIBUL_P_3_EPIMER_2"/>
    <property type="match status" value="1"/>
</dbReference>
<evidence type="ECO:0000256" key="1">
    <source>
        <dbReference type="ARBA" id="ARBA00001782"/>
    </source>
</evidence>
<comment type="cofactor">
    <cofactor evidence="5">
        <name>Fe(2+)</name>
        <dbReference type="ChEBI" id="CHEBI:29033"/>
    </cofactor>
</comment>
<dbReference type="RefSeq" id="WP_072696415.1">
    <property type="nucleotide sequence ID" value="NZ_FRDI01000003.1"/>
</dbReference>
<dbReference type="AlphaFoldDB" id="A0A1M7SBK6"/>
<evidence type="ECO:0000256" key="6">
    <source>
        <dbReference type="ARBA" id="ARBA00009541"/>
    </source>
</evidence>
<dbReference type="HAMAP" id="MF_02227">
    <property type="entry name" value="RPE"/>
    <property type="match status" value="1"/>
</dbReference>
<dbReference type="GO" id="GO:0046872">
    <property type="term" value="F:metal ion binding"/>
    <property type="evidence" value="ECO:0007669"/>
    <property type="project" value="UniProtKB-UniRule"/>
</dbReference>
<feature type="binding site" evidence="10 13">
    <location>
        <position position="33"/>
    </location>
    <ligand>
        <name>a divalent metal cation</name>
        <dbReference type="ChEBI" id="CHEBI:60240"/>
    </ligand>
</feature>
<keyword evidence="16" id="KW-1185">Reference proteome</keyword>
<evidence type="ECO:0000256" key="3">
    <source>
        <dbReference type="ARBA" id="ARBA00001941"/>
    </source>
</evidence>
<dbReference type="GO" id="GO:0005737">
    <property type="term" value="C:cytoplasm"/>
    <property type="evidence" value="ECO:0007669"/>
    <property type="project" value="UniProtKB-ARBA"/>
</dbReference>
<feature type="binding site" evidence="10">
    <location>
        <begin position="173"/>
        <end position="175"/>
    </location>
    <ligand>
        <name>substrate</name>
    </ligand>
</feature>
<feature type="binding site" evidence="14">
    <location>
        <position position="175"/>
    </location>
    <ligand>
        <name>substrate</name>
    </ligand>
</feature>
<comment type="function">
    <text evidence="10">Catalyzes the reversible epimerization of D-ribulose 5-phosphate to D-xylulose 5-phosphate.</text>
</comment>
<evidence type="ECO:0000256" key="13">
    <source>
        <dbReference type="PIRSR" id="PIRSR001461-2"/>
    </source>
</evidence>
<feature type="binding site" evidence="10 13">
    <location>
        <position position="64"/>
    </location>
    <ligand>
        <name>a divalent metal cation</name>
        <dbReference type="ChEBI" id="CHEBI:60240"/>
    </ligand>
</feature>
<keyword evidence="13" id="KW-0170">Cobalt</keyword>
<accession>A0A1M7SBK6</accession>
<keyword evidence="13" id="KW-0862">Zinc</keyword>
<evidence type="ECO:0000256" key="12">
    <source>
        <dbReference type="PIRSR" id="PIRSR001461-1"/>
    </source>
</evidence>
<dbReference type="InterPro" id="IPR013785">
    <property type="entry name" value="Aldolase_TIM"/>
</dbReference>
<evidence type="ECO:0000256" key="14">
    <source>
        <dbReference type="PIRSR" id="PIRSR001461-3"/>
    </source>
</evidence>
<dbReference type="GO" id="GO:0019323">
    <property type="term" value="P:pentose catabolic process"/>
    <property type="evidence" value="ECO:0007669"/>
    <property type="project" value="UniProtKB-UniRule"/>
</dbReference>
<evidence type="ECO:0000256" key="11">
    <source>
        <dbReference type="PIRNR" id="PIRNR001461"/>
    </source>
</evidence>
<evidence type="ECO:0000256" key="7">
    <source>
        <dbReference type="ARBA" id="ARBA00013188"/>
    </source>
</evidence>
<dbReference type="GO" id="GO:0004750">
    <property type="term" value="F:D-ribulose-phosphate 3-epimerase activity"/>
    <property type="evidence" value="ECO:0007669"/>
    <property type="project" value="UniProtKB-UniRule"/>
</dbReference>
<dbReference type="STRING" id="1121455.SAMN02745728_00724"/>
<dbReference type="EMBL" id="FRDI01000003">
    <property type="protein sequence ID" value="SHN55835.1"/>
    <property type="molecule type" value="Genomic_DNA"/>
</dbReference>
<dbReference type="InterPro" id="IPR011060">
    <property type="entry name" value="RibuloseP-bd_barrel"/>
</dbReference>
<evidence type="ECO:0000256" key="5">
    <source>
        <dbReference type="ARBA" id="ARBA00001954"/>
    </source>
</evidence>
<feature type="binding site" evidence="10 14">
    <location>
        <position position="64"/>
    </location>
    <ligand>
        <name>substrate</name>
    </ligand>
</feature>
<feature type="binding site" evidence="10 13">
    <location>
        <position position="31"/>
    </location>
    <ligand>
        <name>a divalent metal cation</name>
        <dbReference type="ChEBI" id="CHEBI:60240"/>
    </ligand>
</feature>
<feature type="binding site" evidence="10 14">
    <location>
        <position position="6"/>
    </location>
    <ligand>
        <name>substrate</name>
    </ligand>
</feature>
<comment type="cofactor">
    <cofactor evidence="2">
        <name>Mn(2+)</name>
        <dbReference type="ChEBI" id="CHEBI:29035"/>
    </cofactor>
</comment>
<dbReference type="InterPro" id="IPR026019">
    <property type="entry name" value="Ribul_P_3_epim"/>
</dbReference>
<feature type="binding site" evidence="10 14">
    <location>
        <begin position="195"/>
        <end position="196"/>
    </location>
    <ligand>
        <name>substrate</name>
    </ligand>
</feature>
<dbReference type="EC" id="5.1.3.1" evidence="7 10"/>
<dbReference type="GO" id="GO:0006098">
    <property type="term" value="P:pentose-phosphate shunt"/>
    <property type="evidence" value="ECO:0007669"/>
    <property type="project" value="UniProtKB-UniRule"/>
</dbReference>
<keyword evidence="13" id="KW-0464">Manganese</keyword>
<feature type="active site" description="Proton donor" evidence="10 12">
    <location>
        <position position="173"/>
    </location>
</feature>
<evidence type="ECO:0000256" key="4">
    <source>
        <dbReference type="ARBA" id="ARBA00001947"/>
    </source>
</evidence>
<dbReference type="InterPro" id="IPR000056">
    <property type="entry name" value="Ribul_P_3_epim-like"/>
</dbReference>
<evidence type="ECO:0000256" key="2">
    <source>
        <dbReference type="ARBA" id="ARBA00001936"/>
    </source>
</evidence>
<comment type="similarity">
    <text evidence="6 10 11">Belongs to the ribulose-phosphate 3-epimerase family.</text>
</comment>
<sequence length="216" mass="24001">MLLSPSLLSSDYGHLADELKALEKADLKWVHWDVMDGQFVPNITLGAPIIKCLRKESNLFFDVHLMVDRPERFLVDFAEAGADLICVHAEAGNHLNRTIQEIKKLGKQAGVALNPHTPLNVLDYILPELDLVLIMSVNPGFGGQKFIPYTYAKVRELKERINKLNLKTLIQIDGGVDLTNAKALVEAGADVLVSGSAFFNFPPYGERVKAFYKAIE</sequence>
<dbReference type="PIRSF" id="PIRSF001461">
    <property type="entry name" value="RPE"/>
    <property type="match status" value="1"/>
</dbReference>
<dbReference type="SUPFAM" id="SSF51366">
    <property type="entry name" value="Ribulose-phoshate binding barrel"/>
    <property type="match status" value="1"/>
</dbReference>
<dbReference type="Pfam" id="PF00834">
    <property type="entry name" value="Ribul_P_3_epim"/>
    <property type="match status" value="1"/>
</dbReference>
<dbReference type="Proteomes" id="UP000186469">
    <property type="component" value="Unassembled WGS sequence"/>
</dbReference>
<evidence type="ECO:0000313" key="16">
    <source>
        <dbReference type="Proteomes" id="UP000186469"/>
    </source>
</evidence>
<feature type="active site" description="Proton acceptor" evidence="10 12">
    <location>
        <position position="33"/>
    </location>
</feature>
<dbReference type="FunFam" id="3.20.20.70:FF:000004">
    <property type="entry name" value="Ribulose-phosphate 3-epimerase"/>
    <property type="match status" value="1"/>
</dbReference>
<comment type="catalytic activity">
    <reaction evidence="1 10 11">
        <text>D-ribulose 5-phosphate = D-xylulose 5-phosphate</text>
        <dbReference type="Rhea" id="RHEA:13677"/>
        <dbReference type="ChEBI" id="CHEBI:57737"/>
        <dbReference type="ChEBI" id="CHEBI:58121"/>
        <dbReference type="EC" id="5.1.3.1"/>
    </reaction>
</comment>